<dbReference type="InterPro" id="IPR000719">
    <property type="entry name" value="Prot_kinase_dom"/>
</dbReference>
<dbReference type="Pfam" id="PF07714">
    <property type="entry name" value="PK_Tyr_Ser-Thr"/>
    <property type="match status" value="1"/>
</dbReference>
<organism evidence="5 6">
    <name type="scientific">Caenorhabditis bovis</name>
    <dbReference type="NCBI Taxonomy" id="2654633"/>
    <lineage>
        <taxon>Eukaryota</taxon>
        <taxon>Metazoa</taxon>
        <taxon>Ecdysozoa</taxon>
        <taxon>Nematoda</taxon>
        <taxon>Chromadorea</taxon>
        <taxon>Rhabditida</taxon>
        <taxon>Rhabditina</taxon>
        <taxon>Rhabditomorpha</taxon>
        <taxon>Rhabditoidea</taxon>
        <taxon>Rhabditidae</taxon>
        <taxon>Peloderinae</taxon>
        <taxon>Caenorhabditis</taxon>
    </lineage>
</organism>
<dbReference type="OrthoDB" id="4062651at2759"/>
<dbReference type="AlphaFoldDB" id="A0A8S1E913"/>
<keyword evidence="2" id="KW-0067">ATP-binding</keyword>
<evidence type="ECO:0000256" key="3">
    <source>
        <dbReference type="SAM" id="Phobius"/>
    </source>
</evidence>
<protein>
    <recommendedName>
        <fullName evidence="4">Protein kinase domain-containing protein</fullName>
    </recommendedName>
</protein>
<dbReference type="InterPro" id="IPR011009">
    <property type="entry name" value="Kinase-like_dom_sf"/>
</dbReference>
<dbReference type="InterPro" id="IPR050198">
    <property type="entry name" value="Non-receptor_tyrosine_kinases"/>
</dbReference>
<evidence type="ECO:0000313" key="5">
    <source>
        <dbReference type="EMBL" id="CAB3397104.1"/>
    </source>
</evidence>
<sequence>MSSTEEPKSMLDDNCSASYMTPYATVIAMTSLYLLAVIYFCKNGRKMCSPLSDSVYPYQKRLKQLERDLKTFIIEDDHIEVDNFQIGQSEHGFIFKGGVFPKTRNRFNMKVTTAVKISFPIVEKSICLLEDAFRLSKLDHPNLIRLIGVSQLSFTVFRPIIALEWLPGGTLADHFAFIRSKDEQERPTILLKDVLSVIEQISEAIQYIHSCCDEFGQEMTHGRIYARNVLISEPDLRKCTAKIGDFGESPMKNEIRYPLVAYLPPEILCCTEKVPPHRPENDVWMFGVFLWECLTLGSEPHYRKSIEEIKKSFRLPDRGLPCPPTCPLDVWTLVIDCLSEAHSRPRFCSATTSPIPARINSLKRIVSNSLFLYPMPDISVCTCIQHRCNSVY</sequence>
<gene>
    <name evidence="5" type="ORF">CBOVIS_LOCUS571</name>
</gene>
<proteinExistence type="predicted"/>
<name>A0A8S1E913_9PELO</name>
<feature type="transmembrane region" description="Helical" evidence="3">
    <location>
        <begin position="20"/>
        <end position="41"/>
    </location>
</feature>
<evidence type="ECO:0000259" key="4">
    <source>
        <dbReference type="PROSITE" id="PS50011"/>
    </source>
</evidence>
<dbReference type="PANTHER" id="PTHR24418">
    <property type="entry name" value="TYROSINE-PROTEIN KINASE"/>
    <property type="match status" value="1"/>
</dbReference>
<evidence type="ECO:0000256" key="2">
    <source>
        <dbReference type="ARBA" id="ARBA00022840"/>
    </source>
</evidence>
<dbReference type="GO" id="GO:0004672">
    <property type="term" value="F:protein kinase activity"/>
    <property type="evidence" value="ECO:0007669"/>
    <property type="project" value="InterPro"/>
</dbReference>
<dbReference type="SUPFAM" id="SSF56112">
    <property type="entry name" value="Protein kinase-like (PK-like)"/>
    <property type="match status" value="1"/>
</dbReference>
<evidence type="ECO:0000313" key="6">
    <source>
        <dbReference type="Proteomes" id="UP000494206"/>
    </source>
</evidence>
<keyword evidence="3" id="KW-0472">Membrane</keyword>
<dbReference type="Gene3D" id="1.10.510.10">
    <property type="entry name" value="Transferase(Phosphotransferase) domain 1"/>
    <property type="match status" value="1"/>
</dbReference>
<accession>A0A8S1E913</accession>
<dbReference type="EMBL" id="CADEPM010000001">
    <property type="protein sequence ID" value="CAB3397104.1"/>
    <property type="molecule type" value="Genomic_DNA"/>
</dbReference>
<comment type="caution">
    <text evidence="5">The sequence shown here is derived from an EMBL/GenBank/DDBJ whole genome shotgun (WGS) entry which is preliminary data.</text>
</comment>
<evidence type="ECO:0000256" key="1">
    <source>
        <dbReference type="ARBA" id="ARBA00022741"/>
    </source>
</evidence>
<dbReference type="Proteomes" id="UP000494206">
    <property type="component" value="Unassembled WGS sequence"/>
</dbReference>
<dbReference type="InterPro" id="IPR001245">
    <property type="entry name" value="Ser-Thr/Tyr_kinase_cat_dom"/>
</dbReference>
<keyword evidence="3" id="KW-0812">Transmembrane</keyword>
<dbReference type="Gene3D" id="3.30.200.20">
    <property type="entry name" value="Phosphorylase Kinase, domain 1"/>
    <property type="match status" value="1"/>
</dbReference>
<keyword evidence="1" id="KW-0547">Nucleotide-binding</keyword>
<keyword evidence="3" id="KW-1133">Transmembrane helix</keyword>
<reference evidence="5 6" key="1">
    <citation type="submission" date="2020-04" db="EMBL/GenBank/DDBJ databases">
        <authorList>
            <person name="Laetsch R D."/>
            <person name="Stevens L."/>
            <person name="Kumar S."/>
            <person name="Blaxter L. M."/>
        </authorList>
    </citation>
    <scope>NUCLEOTIDE SEQUENCE [LARGE SCALE GENOMIC DNA]</scope>
</reference>
<keyword evidence="6" id="KW-1185">Reference proteome</keyword>
<dbReference type="GO" id="GO:0005524">
    <property type="term" value="F:ATP binding"/>
    <property type="evidence" value="ECO:0007669"/>
    <property type="project" value="UniProtKB-KW"/>
</dbReference>
<dbReference type="PROSITE" id="PS50011">
    <property type="entry name" value="PROTEIN_KINASE_DOM"/>
    <property type="match status" value="1"/>
</dbReference>
<feature type="domain" description="Protein kinase" evidence="4">
    <location>
        <begin position="80"/>
        <end position="356"/>
    </location>
</feature>